<dbReference type="Proteomes" id="UP000301751">
    <property type="component" value="Unassembled WGS sequence"/>
</dbReference>
<organism evidence="2 3">
    <name type="scientific">Pseudaquabacterium pictum</name>
    <dbReference type="NCBI Taxonomy" id="2315236"/>
    <lineage>
        <taxon>Bacteria</taxon>
        <taxon>Pseudomonadati</taxon>
        <taxon>Pseudomonadota</taxon>
        <taxon>Betaproteobacteria</taxon>
        <taxon>Burkholderiales</taxon>
        <taxon>Sphaerotilaceae</taxon>
        <taxon>Pseudaquabacterium</taxon>
    </lineage>
</organism>
<sequence>MASSHTAAAVAGAASARSTVAWVEASQAARSMPGSAAHAGNPQAASTPAASHGRQARRTAAQKRKDGSKVMARQAPGQDKPGKRLGTKIIA</sequence>
<protein>
    <submittedName>
        <fullName evidence="2">Uncharacterized protein</fullName>
    </submittedName>
</protein>
<feature type="compositionally biased region" description="Low complexity" evidence="1">
    <location>
        <begin position="1"/>
        <end position="21"/>
    </location>
</feature>
<reference evidence="3" key="1">
    <citation type="submission" date="2019-03" db="EMBL/GenBank/DDBJ databases">
        <title>Aquabacterium pictum sp.nov., the first bacteriochlorophyll a-containing freshwater bacterium in the genus Aquabacterium of the class Betaproteobacteria.</title>
        <authorList>
            <person name="Hirose S."/>
            <person name="Tank M."/>
            <person name="Hara E."/>
            <person name="Tamaki H."/>
            <person name="Takaichi S."/>
            <person name="Haruta S."/>
            <person name="Hanada S."/>
        </authorList>
    </citation>
    <scope>NUCLEOTIDE SEQUENCE [LARGE SCALE GENOMIC DNA]</scope>
    <source>
        <strain evidence="3">W35</strain>
    </source>
</reference>
<proteinExistence type="predicted"/>
<accession>A0A480AVK7</accession>
<comment type="caution">
    <text evidence="2">The sequence shown here is derived from an EMBL/GenBank/DDBJ whole genome shotgun (WGS) entry which is preliminary data.</text>
</comment>
<evidence type="ECO:0000313" key="3">
    <source>
        <dbReference type="Proteomes" id="UP000301751"/>
    </source>
</evidence>
<name>A0A480AVK7_9BURK</name>
<evidence type="ECO:0000313" key="2">
    <source>
        <dbReference type="EMBL" id="GCL65431.1"/>
    </source>
</evidence>
<dbReference type="AlphaFoldDB" id="A0A480AVK7"/>
<feature type="region of interest" description="Disordered" evidence="1">
    <location>
        <begin position="1"/>
        <end position="91"/>
    </location>
</feature>
<keyword evidence="3" id="KW-1185">Reference proteome</keyword>
<gene>
    <name evidence="2" type="ORF">AQPW35_45120</name>
</gene>
<evidence type="ECO:0000256" key="1">
    <source>
        <dbReference type="SAM" id="MobiDB-lite"/>
    </source>
</evidence>
<dbReference type="EMBL" id="BJCL01000016">
    <property type="protein sequence ID" value="GCL65431.1"/>
    <property type="molecule type" value="Genomic_DNA"/>
</dbReference>